<feature type="compositionally biased region" description="Polar residues" evidence="1">
    <location>
        <begin position="136"/>
        <end position="146"/>
    </location>
</feature>
<feature type="signal peptide" evidence="2">
    <location>
        <begin position="1"/>
        <end position="19"/>
    </location>
</feature>
<keyword evidence="4" id="KW-1185">Reference proteome</keyword>
<feature type="chain" id="PRO_5035438309" evidence="2">
    <location>
        <begin position="20"/>
        <end position="196"/>
    </location>
</feature>
<evidence type="ECO:0000256" key="2">
    <source>
        <dbReference type="SAM" id="SignalP"/>
    </source>
</evidence>
<sequence>MSALKNATVMLGLVATGLAVAPHSNFHSTETVGPQELGSTTVDGFFVYSMNYCTIVHHTECQVSLSTGGPAPVPEPTSAPGESGTPEEPTGPGSSYVGPSPPEATQPGETGHSTGNPEQPPTTGQPTESYPGEPTASPTGSGSVSEPSGGYTGTPTDGQEGTPTGSSTSTPSVDAASSLTPLAFIGIAGLAAALLL</sequence>
<reference evidence="3" key="1">
    <citation type="journal article" date="2021" name="Nat. Commun.">
        <title>Genetic determinants of endophytism in the Arabidopsis root mycobiome.</title>
        <authorList>
            <person name="Mesny F."/>
            <person name="Miyauchi S."/>
            <person name="Thiergart T."/>
            <person name="Pickel B."/>
            <person name="Atanasova L."/>
            <person name="Karlsson M."/>
            <person name="Huettel B."/>
            <person name="Barry K.W."/>
            <person name="Haridas S."/>
            <person name="Chen C."/>
            <person name="Bauer D."/>
            <person name="Andreopoulos W."/>
            <person name="Pangilinan J."/>
            <person name="LaButti K."/>
            <person name="Riley R."/>
            <person name="Lipzen A."/>
            <person name="Clum A."/>
            <person name="Drula E."/>
            <person name="Henrissat B."/>
            <person name="Kohler A."/>
            <person name="Grigoriev I.V."/>
            <person name="Martin F.M."/>
            <person name="Hacquard S."/>
        </authorList>
    </citation>
    <scope>NUCLEOTIDE SEQUENCE</scope>
    <source>
        <strain evidence="3">MPI-CAGE-CH-0235</strain>
    </source>
</reference>
<name>A0A8K0SVV0_9HYPO</name>
<feature type="compositionally biased region" description="Low complexity" evidence="1">
    <location>
        <begin position="114"/>
        <end position="128"/>
    </location>
</feature>
<dbReference type="OrthoDB" id="5103851at2759"/>
<organism evidence="3 4">
    <name type="scientific">Stachybotrys elegans</name>
    <dbReference type="NCBI Taxonomy" id="80388"/>
    <lineage>
        <taxon>Eukaryota</taxon>
        <taxon>Fungi</taxon>
        <taxon>Dikarya</taxon>
        <taxon>Ascomycota</taxon>
        <taxon>Pezizomycotina</taxon>
        <taxon>Sordariomycetes</taxon>
        <taxon>Hypocreomycetidae</taxon>
        <taxon>Hypocreales</taxon>
        <taxon>Stachybotryaceae</taxon>
        <taxon>Stachybotrys</taxon>
    </lineage>
</organism>
<dbReference type="EMBL" id="JAGPNK010000004">
    <property type="protein sequence ID" value="KAH7322837.1"/>
    <property type="molecule type" value="Genomic_DNA"/>
</dbReference>
<dbReference type="Proteomes" id="UP000813444">
    <property type="component" value="Unassembled WGS sequence"/>
</dbReference>
<gene>
    <name evidence="3" type="ORF">B0I35DRAFT_476742</name>
</gene>
<feature type="region of interest" description="Disordered" evidence="1">
    <location>
        <begin position="64"/>
        <end position="175"/>
    </location>
</feature>
<evidence type="ECO:0000313" key="3">
    <source>
        <dbReference type="EMBL" id="KAH7322837.1"/>
    </source>
</evidence>
<accession>A0A8K0SVV0</accession>
<evidence type="ECO:0000313" key="4">
    <source>
        <dbReference type="Proteomes" id="UP000813444"/>
    </source>
</evidence>
<comment type="caution">
    <text evidence="3">The sequence shown here is derived from an EMBL/GenBank/DDBJ whole genome shotgun (WGS) entry which is preliminary data.</text>
</comment>
<evidence type="ECO:0000256" key="1">
    <source>
        <dbReference type="SAM" id="MobiDB-lite"/>
    </source>
</evidence>
<protein>
    <submittedName>
        <fullName evidence="3">Uncharacterized protein</fullName>
    </submittedName>
</protein>
<proteinExistence type="predicted"/>
<dbReference type="AlphaFoldDB" id="A0A8K0SVV0"/>
<keyword evidence="2" id="KW-0732">Signal</keyword>
<feature type="compositionally biased region" description="Low complexity" evidence="1">
    <location>
        <begin position="161"/>
        <end position="172"/>
    </location>
</feature>